<proteinExistence type="predicted"/>
<organism evidence="1 2">
    <name type="scientific">Photobacterium chitinilyticum</name>
    <dbReference type="NCBI Taxonomy" id="2485123"/>
    <lineage>
        <taxon>Bacteria</taxon>
        <taxon>Pseudomonadati</taxon>
        <taxon>Pseudomonadota</taxon>
        <taxon>Gammaproteobacteria</taxon>
        <taxon>Vibrionales</taxon>
        <taxon>Vibrionaceae</taxon>
        <taxon>Photobacterium</taxon>
    </lineage>
</organism>
<sequence length="192" mass="22002">MSKALYHQLLSEVIENSLLHLYNQVSLSDRFVPLEKRNALLCKYLKPKIKQPCYKPIKGEIKRMVLAGQGIDGDLEAKLNELNIMALEHQSRTNDAQRLYDLLNILLKEHGFDSRLFDESAKAETEVIYVLQDHLVNCFEANGKQVAPVSLLIESERSESLIDYINESQLFLAELKETNVSTCQRHILLHPV</sequence>
<dbReference type="Proteomes" id="UP000287563">
    <property type="component" value="Unassembled WGS sequence"/>
</dbReference>
<gene>
    <name evidence="1" type="ORF">EDI28_24975</name>
</gene>
<reference evidence="1 2" key="1">
    <citation type="submission" date="2018-11" db="EMBL/GenBank/DDBJ databases">
        <title>Photobacterium sp. BEI247 sp. nov., a marine bacterium isolated from Yongle Blue Hole in the South China Sea.</title>
        <authorList>
            <person name="Wang X."/>
        </authorList>
    </citation>
    <scope>NUCLEOTIDE SEQUENCE [LARGE SCALE GENOMIC DNA]</scope>
    <source>
        <strain evidence="2">BEI247</strain>
    </source>
</reference>
<dbReference type="AlphaFoldDB" id="A0A3S3UFS0"/>
<evidence type="ECO:0000313" key="2">
    <source>
        <dbReference type="Proteomes" id="UP000287563"/>
    </source>
</evidence>
<dbReference type="OrthoDB" id="5826670at2"/>
<accession>A0A3S3UFS0</accession>
<keyword evidence="2" id="KW-1185">Reference proteome</keyword>
<dbReference type="Pfam" id="PF11140">
    <property type="entry name" value="DUF2913"/>
    <property type="match status" value="1"/>
</dbReference>
<name>A0A3S3UFS0_9GAMM</name>
<comment type="caution">
    <text evidence="1">The sequence shown here is derived from an EMBL/GenBank/DDBJ whole genome shotgun (WGS) entry which is preliminary data.</text>
</comment>
<evidence type="ECO:0000313" key="1">
    <source>
        <dbReference type="EMBL" id="RWX52871.1"/>
    </source>
</evidence>
<protein>
    <submittedName>
        <fullName evidence="1">DUF2913 family protein</fullName>
    </submittedName>
</protein>
<dbReference type="RefSeq" id="WP_128786540.1">
    <property type="nucleotide sequence ID" value="NZ_RJLM01000024.1"/>
</dbReference>
<dbReference type="InterPro" id="IPR021316">
    <property type="entry name" value="DUF2913"/>
</dbReference>
<dbReference type="EMBL" id="RJLM01000024">
    <property type="protein sequence ID" value="RWX52871.1"/>
    <property type="molecule type" value="Genomic_DNA"/>
</dbReference>